<dbReference type="InterPro" id="IPR029044">
    <property type="entry name" value="Nucleotide-diphossugar_trans"/>
</dbReference>
<dbReference type="EMBL" id="JWZX01003398">
    <property type="protein sequence ID" value="KOO20990.1"/>
    <property type="molecule type" value="Genomic_DNA"/>
</dbReference>
<gene>
    <name evidence="1" type="ORF">Ctob_000045</name>
</gene>
<sequence>MWALTARIDYWNIPLTAAKQQLTETDFEGVWRFLNRYSGVRWGWQSPGAWIGFRDGLDTLDAERFPEAEFGALPKGWQTMSLRTSQSPTSQALLANRQRFICDSFATNGCRLEIDEATDDGKLALAYGNGTNDVNVDVWRSDYGMFMQRRDNSSGSVGYWWQGPKDQMYGRYSRGFAHPQSTIEMVLDQGLWGGLPLTAQRAHLTLRLVFLDNSVGKFYVGYDALDGPRGWVVDTKGTSRWREVTFAINDGRFARGDGSGPNGADMAYEIRMKFARAEQNKVPLPQSCRAARVTDAAVVTLISSSEGYPAGALAISAALEVLESELRRIVLVTPAVNAGIRELLRSAAWEVHEVPEIMCNQVMGAGVTPDKYDIGISYQQKRAKWLSTCTKFHAWALTSLRKVLFLDADTLVLKPVDALVDHPSAFAAAPDTFPADQFNSGVMVITPSASVFEALKAWNRVNGTAEGGDQCLLNDFFGEWFYAAWDDATNGRLPWIFNVGAAHYPQYKTLTKMQSRDEPAIVHFVGGESKPWGFMMLKFQGADESIPENARQLLDAWDDMYWLAKTNRVCAGTLSADERAAGRLLLSSA</sequence>
<dbReference type="Proteomes" id="UP000037460">
    <property type="component" value="Unassembled WGS sequence"/>
</dbReference>
<dbReference type="InterPro" id="IPR002495">
    <property type="entry name" value="Glyco_trans_8"/>
</dbReference>
<dbReference type="OrthoDB" id="2014201at2759"/>
<dbReference type="GO" id="GO:0016757">
    <property type="term" value="F:glycosyltransferase activity"/>
    <property type="evidence" value="ECO:0007669"/>
    <property type="project" value="InterPro"/>
</dbReference>
<dbReference type="AlphaFoldDB" id="A0A0M0J3A0"/>
<comment type="caution">
    <text evidence="1">The sequence shown here is derived from an EMBL/GenBank/DDBJ whole genome shotgun (WGS) entry which is preliminary data.</text>
</comment>
<dbReference type="SUPFAM" id="SSF53448">
    <property type="entry name" value="Nucleotide-diphospho-sugar transferases"/>
    <property type="match status" value="1"/>
</dbReference>
<dbReference type="Gene3D" id="3.90.550.10">
    <property type="entry name" value="Spore Coat Polysaccharide Biosynthesis Protein SpsA, Chain A"/>
    <property type="match status" value="1"/>
</dbReference>
<name>A0A0M0J3A0_9EUKA</name>
<protein>
    <submittedName>
        <fullName evidence="1">Isoform b</fullName>
    </submittedName>
</protein>
<accession>A0A0M0J3A0</accession>
<dbReference type="Pfam" id="PF01501">
    <property type="entry name" value="Glyco_transf_8"/>
    <property type="match status" value="1"/>
</dbReference>
<organism evidence="1 2">
    <name type="scientific">Chrysochromulina tobinii</name>
    <dbReference type="NCBI Taxonomy" id="1460289"/>
    <lineage>
        <taxon>Eukaryota</taxon>
        <taxon>Haptista</taxon>
        <taxon>Haptophyta</taxon>
        <taxon>Prymnesiophyceae</taxon>
        <taxon>Prymnesiales</taxon>
        <taxon>Chrysochromulinaceae</taxon>
        <taxon>Chrysochromulina</taxon>
    </lineage>
</organism>
<keyword evidence="2" id="KW-1185">Reference proteome</keyword>
<dbReference type="PANTHER" id="PTHR11183">
    <property type="entry name" value="GLYCOGENIN SUBFAMILY MEMBER"/>
    <property type="match status" value="1"/>
</dbReference>
<proteinExistence type="predicted"/>
<evidence type="ECO:0000313" key="1">
    <source>
        <dbReference type="EMBL" id="KOO20990.1"/>
    </source>
</evidence>
<dbReference type="InterPro" id="IPR050587">
    <property type="entry name" value="GNT1/Glycosyltrans_8"/>
</dbReference>
<reference evidence="2" key="1">
    <citation type="journal article" date="2015" name="PLoS Genet.">
        <title>Genome Sequence and Transcriptome Analyses of Chrysochromulina tobin: Metabolic Tools for Enhanced Algal Fitness in the Prominent Order Prymnesiales (Haptophyceae).</title>
        <authorList>
            <person name="Hovde B.T."/>
            <person name="Deodato C.R."/>
            <person name="Hunsperger H.M."/>
            <person name="Ryken S.A."/>
            <person name="Yost W."/>
            <person name="Jha R.K."/>
            <person name="Patterson J."/>
            <person name="Monnat R.J. Jr."/>
            <person name="Barlow S.B."/>
            <person name="Starkenburg S.R."/>
            <person name="Cattolico R.A."/>
        </authorList>
    </citation>
    <scope>NUCLEOTIDE SEQUENCE</scope>
    <source>
        <strain evidence="2">CCMP291</strain>
    </source>
</reference>
<evidence type="ECO:0000313" key="2">
    <source>
        <dbReference type="Proteomes" id="UP000037460"/>
    </source>
</evidence>